<accession>A0A5N7D878</accession>
<comment type="similarity">
    <text evidence="5">Belongs to the SAT4 family.</text>
</comment>
<gene>
    <name evidence="9" type="ORF">BDV37DRAFT_295411</name>
</gene>
<evidence type="ECO:0000256" key="1">
    <source>
        <dbReference type="ARBA" id="ARBA00004141"/>
    </source>
</evidence>
<evidence type="ECO:0000256" key="2">
    <source>
        <dbReference type="ARBA" id="ARBA00022692"/>
    </source>
</evidence>
<reference evidence="9 10" key="1">
    <citation type="submission" date="2019-04" db="EMBL/GenBank/DDBJ databases">
        <authorList>
            <consortium name="DOE Joint Genome Institute"/>
            <person name="Mondo S."/>
            <person name="Kjaerbolling I."/>
            <person name="Vesth T."/>
            <person name="Frisvad J.C."/>
            <person name="Nybo J.L."/>
            <person name="Theobald S."/>
            <person name="Kildgaard S."/>
            <person name="Isbrandt T."/>
            <person name="Kuo A."/>
            <person name="Sato A."/>
            <person name="Lyhne E.K."/>
            <person name="Kogle M.E."/>
            <person name="Wiebenga A."/>
            <person name="Kun R.S."/>
            <person name="Lubbers R.J."/>
            <person name="Makela M.R."/>
            <person name="Barry K."/>
            <person name="Chovatia M."/>
            <person name="Clum A."/>
            <person name="Daum C."/>
            <person name="Haridas S."/>
            <person name="He G."/>
            <person name="LaButti K."/>
            <person name="Lipzen A."/>
            <person name="Riley R."/>
            <person name="Salamov A."/>
            <person name="Simmons B.A."/>
            <person name="Magnuson J.K."/>
            <person name="Henrissat B."/>
            <person name="Mortensen U.H."/>
            <person name="Larsen T.O."/>
            <person name="Devries R.P."/>
            <person name="Grigoriev I.V."/>
            <person name="Machida M."/>
            <person name="Baker S.E."/>
            <person name="Andersen M.R."/>
            <person name="Cantor M.N."/>
            <person name="Hua S.X."/>
        </authorList>
    </citation>
    <scope>NUCLEOTIDE SEQUENCE [LARGE SCALE GENOMIC DNA]</scope>
    <source>
        <strain evidence="9 10">CBS 119388</strain>
    </source>
</reference>
<evidence type="ECO:0000256" key="6">
    <source>
        <dbReference type="SAM" id="MobiDB-lite"/>
    </source>
</evidence>
<protein>
    <recommendedName>
        <fullName evidence="8">Rhodopsin domain-containing protein</fullName>
    </recommendedName>
</protein>
<dbReference type="RefSeq" id="XP_031939724.1">
    <property type="nucleotide sequence ID" value="XM_032089876.1"/>
</dbReference>
<evidence type="ECO:0000256" key="4">
    <source>
        <dbReference type="ARBA" id="ARBA00023136"/>
    </source>
</evidence>
<feature type="compositionally biased region" description="Basic and acidic residues" evidence="6">
    <location>
        <begin position="269"/>
        <end position="283"/>
    </location>
</feature>
<feature type="transmembrane region" description="Helical" evidence="7">
    <location>
        <begin position="130"/>
        <end position="149"/>
    </location>
</feature>
<evidence type="ECO:0000256" key="3">
    <source>
        <dbReference type="ARBA" id="ARBA00022989"/>
    </source>
</evidence>
<dbReference type="EMBL" id="ML736788">
    <property type="protein sequence ID" value="KAE8402405.1"/>
    <property type="molecule type" value="Genomic_DNA"/>
</dbReference>
<evidence type="ECO:0000259" key="8">
    <source>
        <dbReference type="Pfam" id="PF20684"/>
    </source>
</evidence>
<evidence type="ECO:0000256" key="7">
    <source>
        <dbReference type="SAM" id="Phobius"/>
    </source>
</evidence>
<feature type="transmembrane region" description="Helical" evidence="7">
    <location>
        <begin position="80"/>
        <end position="101"/>
    </location>
</feature>
<feature type="region of interest" description="Disordered" evidence="6">
    <location>
        <begin position="233"/>
        <end position="296"/>
    </location>
</feature>
<proteinExistence type="inferred from homology"/>
<keyword evidence="10" id="KW-1185">Reference proteome</keyword>
<dbReference type="PANTHER" id="PTHR33048">
    <property type="entry name" value="PTH11-LIKE INTEGRAL MEMBRANE PROTEIN (AFU_ORTHOLOGUE AFUA_5G11245)"/>
    <property type="match status" value="1"/>
</dbReference>
<evidence type="ECO:0000313" key="10">
    <source>
        <dbReference type="Proteomes" id="UP000325579"/>
    </source>
</evidence>
<feature type="transmembrane region" description="Helical" evidence="7">
    <location>
        <begin position="45"/>
        <end position="68"/>
    </location>
</feature>
<dbReference type="Proteomes" id="UP000325579">
    <property type="component" value="Unassembled WGS sequence"/>
</dbReference>
<dbReference type="GeneID" id="43674567"/>
<keyword evidence="2 7" id="KW-0812">Transmembrane</keyword>
<dbReference type="GO" id="GO:0016020">
    <property type="term" value="C:membrane"/>
    <property type="evidence" value="ECO:0007669"/>
    <property type="project" value="UniProtKB-SubCell"/>
</dbReference>
<dbReference type="AlphaFoldDB" id="A0A5N7D878"/>
<comment type="subcellular location">
    <subcellularLocation>
        <location evidence="1">Membrane</location>
        <topology evidence="1">Multi-pass membrane protein</topology>
    </subcellularLocation>
</comment>
<name>A0A5N7D878_9EURO</name>
<dbReference type="Pfam" id="PF20684">
    <property type="entry name" value="Fung_rhodopsin"/>
    <property type="match status" value="1"/>
</dbReference>
<dbReference type="InterPro" id="IPR049326">
    <property type="entry name" value="Rhodopsin_dom_fungi"/>
</dbReference>
<feature type="domain" description="Rhodopsin" evidence="8">
    <location>
        <begin position="2"/>
        <end position="223"/>
    </location>
</feature>
<dbReference type="InterPro" id="IPR052337">
    <property type="entry name" value="SAT4-like"/>
</dbReference>
<feature type="transmembrane region" description="Helical" evidence="7">
    <location>
        <begin position="199"/>
        <end position="218"/>
    </location>
</feature>
<keyword evidence="4 7" id="KW-0472">Membrane</keyword>
<evidence type="ECO:0000313" key="9">
    <source>
        <dbReference type="EMBL" id="KAE8402405.1"/>
    </source>
</evidence>
<organism evidence="9 10">
    <name type="scientific">Aspergillus pseudonomiae</name>
    <dbReference type="NCBI Taxonomy" id="1506151"/>
    <lineage>
        <taxon>Eukaryota</taxon>
        <taxon>Fungi</taxon>
        <taxon>Dikarya</taxon>
        <taxon>Ascomycota</taxon>
        <taxon>Pezizomycotina</taxon>
        <taxon>Eurotiomycetes</taxon>
        <taxon>Eurotiomycetidae</taxon>
        <taxon>Eurotiales</taxon>
        <taxon>Aspergillaceae</taxon>
        <taxon>Aspergillus</taxon>
        <taxon>Aspergillus subgen. Circumdati</taxon>
    </lineage>
</organism>
<sequence length="296" mass="33143">MLLSLALGIGTGVVETSLVEIQHGIGRHMDTVDPSNYPTLSKLTLIASILNLLCTMTLKISLSIFLLRMVQQANRTVQRLVIFNLISLVPFTVAVIIVDLAQCVPLQGYWDKSIPAKCIDKHTVNILLKAASGVGVVTDFMTAVIPMFIIHNAQMPARRKFVLYAILALGFFIAAASIVKTVSIDWSPKDYTWDNAKMAPWASTEHQGGMIVGCLVTLRPIFQLMRRRIHSNPPREDYDMAVRGQQAPRRNKREVDEHGLLSEPMEIMKQTKVEVLDEARDSQTDGSEDPWDYRSR</sequence>
<evidence type="ECO:0000256" key="5">
    <source>
        <dbReference type="ARBA" id="ARBA00038359"/>
    </source>
</evidence>
<feature type="transmembrane region" description="Helical" evidence="7">
    <location>
        <begin position="161"/>
        <end position="179"/>
    </location>
</feature>
<dbReference type="OrthoDB" id="4682787at2759"/>
<keyword evidence="3 7" id="KW-1133">Transmembrane helix</keyword>
<dbReference type="PANTHER" id="PTHR33048:SF47">
    <property type="entry name" value="INTEGRAL MEMBRANE PROTEIN-RELATED"/>
    <property type="match status" value="1"/>
</dbReference>